<evidence type="ECO:0000313" key="4">
    <source>
        <dbReference type="Proteomes" id="UP000306340"/>
    </source>
</evidence>
<dbReference type="Proteomes" id="UP000306340">
    <property type="component" value="Unassembled WGS sequence"/>
</dbReference>
<keyword evidence="2" id="KW-0732">Signal</keyword>
<dbReference type="Pfam" id="PF09673">
    <property type="entry name" value="TrbC_Ftype"/>
    <property type="match status" value="1"/>
</dbReference>
<evidence type="ECO:0000313" key="3">
    <source>
        <dbReference type="EMBL" id="TKA98391.1"/>
    </source>
</evidence>
<dbReference type="EMBL" id="SWAU01000003">
    <property type="protein sequence ID" value="TKA98391.1"/>
    <property type="molecule type" value="Genomic_DNA"/>
</dbReference>
<proteinExistence type="predicted"/>
<accession>A0A4U0Z708</accession>
<evidence type="ECO:0000256" key="2">
    <source>
        <dbReference type="SAM" id="SignalP"/>
    </source>
</evidence>
<organism evidence="3 4">
    <name type="scientific">Cereibacter changlensis</name>
    <dbReference type="NCBI Taxonomy" id="402884"/>
    <lineage>
        <taxon>Bacteria</taxon>
        <taxon>Pseudomonadati</taxon>
        <taxon>Pseudomonadota</taxon>
        <taxon>Alphaproteobacteria</taxon>
        <taxon>Rhodobacterales</taxon>
        <taxon>Paracoccaceae</taxon>
        <taxon>Cereibacter</taxon>
    </lineage>
</organism>
<dbReference type="InterPro" id="IPR014113">
    <property type="entry name" value="T4SS_TrbC_subgr"/>
</dbReference>
<dbReference type="NCBIfam" id="TIGR02742">
    <property type="entry name" value="TrbC_Ftype"/>
    <property type="match status" value="1"/>
</dbReference>
<dbReference type="AlphaFoldDB" id="A0A4U0Z708"/>
<comment type="caution">
    <text evidence="3">The sequence shown here is derived from an EMBL/GenBank/DDBJ whole genome shotgun (WGS) entry which is preliminary data.</text>
</comment>
<protein>
    <submittedName>
        <fullName evidence="3">Type-F conjugative transfer system pilin assembly protein TrbC</fullName>
    </submittedName>
</protein>
<feature type="region of interest" description="Disordered" evidence="1">
    <location>
        <begin position="30"/>
        <end position="63"/>
    </location>
</feature>
<sequence length="273" mass="29044">MAHVAQAQLLRALILGAAVAGGAAVAAGTATAQSREPVARQPTQLDPDPSAPEEPPAVYAPGATGEIRAPIERIVRDAERRGEALADRLKIQEPQAGVEIEDLDGMRTRALNDPRVRALLNAEDHQIPEGEGEKYGETRAILFASFSMPPQSLRQMMQEAGDYGLTIVFRGFVNNSVYETRAKLEEVFGEDEASEGFAIDPTLFRLFDITSVPVLVVLGDSLDACETPACEADAPPRHDRLSGNVPVETALRIIAAGDGDAPEAAKALVEAGQ</sequence>
<feature type="signal peptide" evidence="2">
    <location>
        <begin position="1"/>
        <end position="32"/>
    </location>
</feature>
<name>A0A4U0Z708_9RHOB</name>
<gene>
    <name evidence="3" type="primary">trbC</name>
    <name evidence="3" type="ORF">FAZ78_00805</name>
</gene>
<dbReference type="InterPro" id="IPR019106">
    <property type="entry name" value="T4SS_TrbC"/>
</dbReference>
<reference evidence="3 4" key="1">
    <citation type="submission" date="2019-04" db="EMBL/GenBank/DDBJ databases">
        <title>Crypto-aerobic microbial life in anoxic (sulfidic) marine sediments.</title>
        <authorList>
            <person name="Bhattacharya S."/>
            <person name="Roy C."/>
            <person name="Mondal N."/>
            <person name="Sarkar J."/>
            <person name="Mandal S."/>
            <person name="Rameez M.J."/>
            <person name="Ghosh W."/>
        </authorList>
    </citation>
    <scope>NUCLEOTIDE SEQUENCE [LARGE SCALE GENOMIC DNA]</scope>
    <source>
        <strain evidence="3 4">SBBC</strain>
    </source>
</reference>
<feature type="chain" id="PRO_5020991267" evidence="2">
    <location>
        <begin position="33"/>
        <end position="273"/>
    </location>
</feature>
<evidence type="ECO:0000256" key="1">
    <source>
        <dbReference type="SAM" id="MobiDB-lite"/>
    </source>
</evidence>